<proteinExistence type="predicted"/>
<evidence type="ECO:0000313" key="2">
    <source>
        <dbReference type="Proteomes" id="UP001149079"/>
    </source>
</evidence>
<name>A0A9W9GHF8_9EURO</name>
<sequence>MALIETKARPRWTHEPQVSMQEGAQIVALLKDRKPPAGEPVFLISQDGPELYISTATPSAAYLAYIKNQSSSLHGENFLQIHKYGPYDIREDMKMHAFSCLALSIVLKATS</sequence>
<dbReference type="RefSeq" id="XP_056517014.1">
    <property type="nucleotide sequence ID" value="XM_056670641.1"/>
</dbReference>
<accession>A0A9W9GHF8</accession>
<protein>
    <submittedName>
        <fullName evidence="1">Uncharacterized protein</fullName>
    </submittedName>
</protein>
<dbReference type="Proteomes" id="UP001149079">
    <property type="component" value="Unassembled WGS sequence"/>
</dbReference>
<reference evidence="1" key="2">
    <citation type="journal article" date="2023" name="IMA Fungus">
        <title>Comparative genomic study of the Penicillium genus elucidates a diverse pangenome and 15 lateral gene transfer events.</title>
        <authorList>
            <person name="Petersen C."/>
            <person name="Sorensen T."/>
            <person name="Nielsen M.R."/>
            <person name="Sondergaard T.E."/>
            <person name="Sorensen J.L."/>
            <person name="Fitzpatrick D.A."/>
            <person name="Frisvad J.C."/>
            <person name="Nielsen K.L."/>
        </authorList>
    </citation>
    <scope>NUCLEOTIDE SEQUENCE</scope>
    <source>
        <strain evidence="1">IBT 22155</strain>
    </source>
</reference>
<dbReference type="EMBL" id="JAPQKL010000008">
    <property type="protein sequence ID" value="KAJ5120510.1"/>
    <property type="molecule type" value="Genomic_DNA"/>
</dbReference>
<gene>
    <name evidence="1" type="ORF">N7515_009898</name>
</gene>
<comment type="caution">
    <text evidence="1">The sequence shown here is derived from an EMBL/GenBank/DDBJ whole genome shotgun (WGS) entry which is preliminary data.</text>
</comment>
<keyword evidence="2" id="KW-1185">Reference proteome</keyword>
<reference evidence="1" key="1">
    <citation type="submission" date="2022-11" db="EMBL/GenBank/DDBJ databases">
        <authorList>
            <person name="Petersen C."/>
        </authorList>
    </citation>
    <scope>NUCLEOTIDE SEQUENCE</scope>
    <source>
        <strain evidence="1">IBT 22155</strain>
    </source>
</reference>
<dbReference type="OrthoDB" id="4364700at2759"/>
<dbReference type="AlphaFoldDB" id="A0A9W9GHF8"/>
<organism evidence="1 2">
    <name type="scientific">Penicillium bovifimosum</name>
    <dbReference type="NCBI Taxonomy" id="126998"/>
    <lineage>
        <taxon>Eukaryota</taxon>
        <taxon>Fungi</taxon>
        <taxon>Dikarya</taxon>
        <taxon>Ascomycota</taxon>
        <taxon>Pezizomycotina</taxon>
        <taxon>Eurotiomycetes</taxon>
        <taxon>Eurotiomycetidae</taxon>
        <taxon>Eurotiales</taxon>
        <taxon>Aspergillaceae</taxon>
        <taxon>Penicillium</taxon>
    </lineage>
</organism>
<dbReference type="GeneID" id="81409812"/>
<evidence type="ECO:0000313" key="1">
    <source>
        <dbReference type="EMBL" id="KAJ5120510.1"/>
    </source>
</evidence>